<keyword evidence="2" id="KW-0560">Oxidoreductase</keyword>
<protein>
    <submittedName>
        <fullName evidence="2">NAD(P)H-dependent oxidoreductase</fullName>
        <ecNumber evidence="2">1.-.-.-</ecNumber>
    </submittedName>
</protein>
<dbReference type="Pfam" id="PF03358">
    <property type="entry name" value="FMN_red"/>
    <property type="match status" value="1"/>
</dbReference>
<accession>A0ABT7ZW94</accession>
<name>A0ABT7ZW94_9FLAO</name>
<evidence type="ECO:0000259" key="1">
    <source>
        <dbReference type="Pfam" id="PF03358"/>
    </source>
</evidence>
<dbReference type="PANTHER" id="PTHR30543">
    <property type="entry name" value="CHROMATE REDUCTASE"/>
    <property type="match status" value="1"/>
</dbReference>
<reference evidence="2 3" key="1">
    <citation type="journal article" date="2023" name="Int. J. Syst. Evol. Microbiol.">
        <title>Winogradskyella bathintestinalis sp. nov., isolated from the intestine of the deep-sea loosejaw dragonfish, Malacosteus niger.</title>
        <authorList>
            <person name="Uniacke-Lowe S."/>
            <person name="Johnson C.N."/>
            <person name="Stanton C."/>
            <person name="Hill C."/>
            <person name="Ross P."/>
        </authorList>
    </citation>
    <scope>NUCLEOTIDE SEQUENCE [LARGE SCALE GENOMIC DNA]</scope>
    <source>
        <strain evidence="2 3">APC 3343</strain>
    </source>
</reference>
<dbReference type="PANTHER" id="PTHR30543:SF21">
    <property type="entry name" value="NAD(P)H-DEPENDENT FMN REDUCTASE LOT6"/>
    <property type="match status" value="1"/>
</dbReference>
<dbReference type="InterPro" id="IPR029039">
    <property type="entry name" value="Flavoprotein-like_sf"/>
</dbReference>
<evidence type="ECO:0000313" key="2">
    <source>
        <dbReference type="EMBL" id="MDN3493270.1"/>
    </source>
</evidence>
<dbReference type="Gene3D" id="3.40.50.360">
    <property type="match status" value="1"/>
</dbReference>
<keyword evidence="3" id="KW-1185">Reference proteome</keyword>
<gene>
    <name evidence="2" type="ORF">QMA06_11095</name>
</gene>
<sequence>MKQIIVFAGSNSSDSINKKLATYAASLIDNVTATILDLNNFNLPIYSKDLETEEGIPKNATRFLEILKKGDGIVLSLAENNGAYSAVFKNLFDWLSRAEQKNWLGKPMLLMATSPGARGGQSVLQMALDRFPRHDANIVGQFSFPSFDANFSDGMITNTELNDQLLKEVEQFKNSI</sequence>
<comment type="caution">
    <text evidence="2">The sequence shown here is derived from an EMBL/GenBank/DDBJ whole genome shotgun (WGS) entry which is preliminary data.</text>
</comment>
<feature type="domain" description="NADPH-dependent FMN reductase-like" evidence="1">
    <location>
        <begin position="4"/>
        <end position="143"/>
    </location>
</feature>
<dbReference type="EMBL" id="JASDDK010000003">
    <property type="protein sequence ID" value="MDN3493270.1"/>
    <property type="molecule type" value="Genomic_DNA"/>
</dbReference>
<dbReference type="EC" id="1.-.-.-" evidence="2"/>
<proteinExistence type="predicted"/>
<dbReference type="Proteomes" id="UP001231197">
    <property type="component" value="Unassembled WGS sequence"/>
</dbReference>
<dbReference type="InterPro" id="IPR050712">
    <property type="entry name" value="NAD(P)H-dep_reductase"/>
</dbReference>
<dbReference type="GO" id="GO:0016491">
    <property type="term" value="F:oxidoreductase activity"/>
    <property type="evidence" value="ECO:0007669"/>
    <property type="project" value="UniProtKB-KW"/>
</dbReference>
<dbReference type="SUPFAM" id="SSF52218">
    <property type="entry name" value="Flavoproteins"/>
    <property type="match status" value="1"/>
</dbReference>
<organism evidence="2 3">
    <name type="scientific">Winogradskyella bathintestinalis</name>
    <dbReference type="NCBI Taxonomy" id="3035208"/>
    <lineage>
        <taxon>Bacteria</taxon>
        <taxon>Pseudomonadati</taxon>
        <taxon>Bacteroidota</taxon>
        <taxon>Flavobacteriia</taxon>
        <taxon>Flavobacteriales</taxon>
        <taxon>Flavobacteriaceae</taxon>
        <taxon>Winogradskyella</taxon>
    </lineage>
</organism>
<evidence type="ECO:0000313" key="3">
    <source>
        <dbReference type="Proteomes" id="UP001231197"/>
    </source>
</evidence>
<dbReference type="RefSeq" id="WP_290206921.1">
    <property type="nucleotide sequence ID" value="NZ_JASDDK010000003.1"/>
</dbReference>
<dbReference type="InterPro" id="IPR005025">
    <property type="entry name" value="FMN_Rdtase-like_dom"/>
</dbReference>